<evidence type="ECO:0000256" key="3">
    <source>
        <dbReference type="ARBA" id="ARBA00023125"/>
    </source>
</evidence>
<dbReference type="GO" id="GO:0046983">
    <property type="term" value="F:protein dimerization activity"/>
    <property type="evidence" value="ECO:0007669"/>
    <property type="project" value="InterPro"/>
</dbReference>
<accession>A0A914S4U1</accession>
<dbReference type="AlphaFoldDB" id="A0A914S4U1"/>
<dbReference type="SMART" id="SM00353">
    <property type="entry name" value="HLH"/>
    <property type="match status" value="1"/>
</dbReference>
<evidence type="ECO:0000256" key="2">
    <source>
        <dbReference type="ARBA" id="ARBA00022902"/>
    </source>
</evidence>
<reference evidence="7" key="1">
    <citation type="submission" date="2022-11" db="UniProtKB">
        <authorList>
            <consortium name="WormBaseParasite"/>
        </authorList>
    </citation>
    <scope>IDENTIFICATION</scope>
</reference>
<keyword evidence="3" id="KW-0238">DNA-binding</keyword>
<keyword evidence="2" id="KW-0524">Neurogenesis</keyword>
<evidence type="ECO:0000256" key="4">
    <source>
        <dbReference type="ARBA" id="ARBA00023242"/>
    </source>
</evidence>
<dbReference type="GO" id="GO:0005634">
    <property type="term" value="C:nucleus"/>
    <property type="evidence" value="ECO:0007669"/>
    <property type="project" value="UniProtKB-SubCell"/>
</dbReference>
<dbReference type="Pfam" id="PF00010">
    <property type="entry name" value="HLH"/>
    <property type="match status" value="1"/>
</dbReference>
<dbReference type="PROSITE" id="PS50888">
    <property type="entry name" value="BHLH"/>
    <property type="match status" value="1"/>
</dbReference>
<dbReference type="GO" id="GO:0007399">
    <property type="term" value="P:nervous system development"/>
    <property type="evidence" value="ECO:0007669"/>
    <property type="project" value="UniProtKB-KW"/>
</dbReference>
<dbReference type="Gene3D" id="4.10.280.10">
    <property type="entry name" value="Helix-loop-helix DNA-binding domain"/>
    <property type="match status" value="1"/>
</dbReference>
<dbReference type="Proteomes" id="UP000887564">
    <property type="component" value="Unplaced"/>
</dbReference>
<dbReference type="InterPro" id="IPR036638">
    <property type="entry name" value="HLH_DNA-bd_sf"/>
</dbReference>
<dbReference type="GO" id="GO:0000977">
    <property type="term" value="F:RNA polymerase II transcription regulatory region sequence-specific DNA binding"/>
    <property type="evidence" value="ECO:0007669"/>
    <property type="project" value="TreeGrafter"/>
</dbReference>
<comment type="subcellular location">
    <subcellularLocation>
        <location evidence="1">Nucleus</location>
    </subcellularLocation>
</comment>
<name>A0A914S4U1_PAREQ</name>
<dbReference type="FunFam" id="4.10.280.10:FF:000029">
    <property type="entry name" value="Achaete-scute family bHLH transcription factor 1"/>
    <property type="match status" value="1"/>
</dbReference>
<sequence>MIRSRFREGMPNTMSVTSVTSERLRKTKNGGVANKLPHQVLRRNERERKRVQQVNLGFVHLRDRVPQSTSSKKLSKVETLREAARYIKHLQDILRGECDKPFEPLMPTFYTTEELSHCSYTPPIVEHYNAPQYYQQYPANHCYRPPFTTQFQMVKNIKIRFSELVYYVLNIPMNWDLQYNDGTNL</sequence>
<dbReference type="CDD" id="cd11418">
    <property type="entry name" value="bHLH_TS_ASCL"/>
    <property type="match status" value="1"/>
</dbReference>
<dbReference type="GO" id="GO:0000981">
    <property type="term" value="F:DNA-binding transcription factor activity, RNA polymerase II-specific"/>
    <property type="evidence" value="ECO:0007669"/>
    <property type="project" value="TreeGrafter"/>
</dbReference>
<proteinExistence type="predicted"/>
<keyword evidence="6" id="KW-1185">Reference proteome</keyword>
<dbReference type="InterPro" id="IPR011598">
    <property type="entry name" value="bHLH_dom"/>
</dbReference>
<dbReference type="GO" id="GO:0040008">
    <property type="term" value="P:regulation of growth"/>
    <property type="evidence" value="ECO:0007669"/>
    <property type="project" value="UniProtKB-ARBA"/>
</dbReference>
<keyword evidence="4" id="KW-0539">Nucleus</keyword>
<dbReference type="PANTHER" id="PTHR23349">
    <property type="entry name" value="BASIC HELIX-LOOP-HELIX TRANSCRIPTION FACTOR, TWIST"/>
    <property type="match status" value="1"/>
</dbReference>
<feature type="domain" description="BHLH" evidence="5">
    <location>
        <begin position="38"/>
        <end position="90"/>
    </location>
</feature>
<organism evidence="6 7">
    <name type="scientific">Parascaris equorum</name>
    <name type="common">Equine roundworm</name>
    <dbReference type="NCBI Taxonomy" id="6256"/>
    <lineage>
        <taxon>Eukaryota</taxon>
        <taxon>Metazoa</taxon>
        <taxon>Ecdysozoa</taxon>
        <taxon>Nematoda</taxon>
        <taxon>Chromadorea</taxon>
        <taxon>Rhabditida</taxon>
        <taxon>Spirurina</taxon>
        <taxon>Ascaridomorpha</taxon>
        <taxon>Ascaridoidea</taxon>
        <taxon>Ascarididae</taxon>
        <taxon>Parascaris</taxon>
    </lineage>
</organism>
<dbReference type="SUPFAM" id="SSF47459">
    <property type="entry name" value="HLH, helix-loop-helix DNA-binding domain"/>
    <property type="match status" value="1"/>
</dbReference>
<dbReference type="InterPro" id="IPR050283">
    <property type="entry name" value="E-box_TF_Regulators"/>
</dbReference>
<dbReference type="PANTHER" id="PTHR23349:SF108">
    <property type="entry name" value="BHLH DOMAIN-CONTAINING PROTEIN"/>
    <property type="match status" value="1"/>
</dbReference>
<dbReference type="WBParaSite" id="PEQ_0000927101-mRNA-1">
    <property type="protein sequence ID" value="PEQ_0000927101-mRNA-1"/>
    <property type="gene ID" value="PEQ_0000927101"/>
</dbReference>
<evidence type="ECO:0000256" key="1">
    <source>
        <dbReference type="ARBA" id="ARBA00004123"/>
    </source>
</evidence>
<evidence type="ECO:0000313" key="6">
    <source>
        <dbReference type="Proteomes" id="UP000887564"/>
    </source>
</evidence>
<evidence type="ECO:0000313" key="7">
    <source>
        <dbReference type="WBParaSite" id="PEQ_0000927101-mRNA-1"/>
    </source>
</evidence>
<evidence type="ECO:0000259" key="5">
    <source>
        <dbReference type="PROSITE" id="PS50888"/>
    </source>
</evidence>
<protein>
    <submittedName>
        <fullName evidence="7">BHLH domain-containing protein</fullName>
    </submittedName>
</protein>